<feature type="non-terminal residue" evidence="1">
    <location>
        <position position="122"/>
    </location>
</feature>
<keyword evidence="2" id="KW-1185">Reference proteome</keyword>
<accession>A0AAN8INV9</accession>
<dbReference type="EMBL" id="WIXE01007501">
    <property type="protein sequence ID" value="KAK5980371.1"/>
    <property type="molecule type" value="Genomic_DNA"/>
</dbReference>
<name>A0AAN8INV9_TRICO</name>
<dbReference type="Proteomes" id="UP001331761">
    <property type="component" value="Unassembled WGS sequence"/>
</dbReference>
<dbReference type="AlphaFoldDB" id="A0AAN8INV9"/>
<sequence length="122" mass="14134">TDCAASKYSQVLESLEVIKPTKSEEHGKCWFALDNYLNAMAYEPFEMCPLLTICPQGNTTLRRFLRTPMNILEAQVSEEWTTSSRTNREYVQEDEEEEPNVAGVFDAQWMMTKEDKIKSQLK</sequence>
<evidence type="ECO:0000313" key="1">
    <source>
        <dbReference type="EMBL" id="KAK5980371.1"/>
    </source>
</evidence>
<comment type="caution">
    <text evidence="1">The sequence shown here is derived from an EMBL/GenBank/DDBJ whole genome shotgun (WGS) entry which is preliminary data.</text>
</comment>
<protein>
    <submittedName>
        <fullName evidence="1">Uncharacterized protein</fullName>
    </submittedName>
</protein>
<proteinExistence type="predicted"/>
<evidence type="ECO:0000313" key="2">
    <source>
        <dbReference type="Proteomes" id="UP001331761"/>
    </source>
</evidence>
<reference evidence="1 2" key="1">
    <citation type="submission" date="2019-10" db="EMBL/GenBank/DDBJ databases">
        <title>Assembly and Annotation for the nematode Trichostrongylus colubriformis.</title>
        <authorList>
            <person name="Martin J."/>
        </authorList>
    </citation>
    <scope>NUCLEOTIDE SEQUENCE [LARGE SCALE GENOMIC DNA]</scope>
    <source>
        <strain evidence="1">G859</strain>
        <tissue evidence="1">Whole worm</tissue>
    </source>
</reference>
<feature type="non-terminal residue" evidence="1">
    <location>
        <position position="1"/>
    </location>
</feature>
<gene>
    <name evidence="1" type="ORF">GCK32_011685</name>
</gene>
<organism evidence="1 2">
    <name type="scientific">Trichostrongylus colubriformis</name>
    <name type="common">Black scour worm</name>
    <dbReference type="NCBI Taxonomy" id="6319"/>
    <lineage>
        <taxon>Eukaryota</taxon>
        <taxon>Metazoa</taxon>
        <taxon>Ecdysozoa</taxon>
        <taxon>Nematoda</taxon>
        <taxon>Chromadorea</taxon>
        <taxon>Rhabditida</taxon>
        <taxon>Rhabditina</taxon>
        <taxon>Rhabditomorpha</taxon>
        <taxon>Strongyloidea</taxon>
        <taxon>Trichostrongylidae</taxon>
        <taxon>Trichostrongylus</taxon>
    </lineage>
</organism>